<feature type="domain" description="Metalloprotease TldD/E C-terminal" evidence="3">
    <location>
        <begin position="232"/>
        <end position="449"/>
    </location>
</feature>
<proteinExistence type="inferred from homology"/>
<dbReference type="PANTHER" id="PTHR43421">
    <property type="entry name" value="METALLOPROTEASE PMBA"/>
    <property type="match status" value="1"/>
</dbReference>
<dbReference type="InterPro" id="IPR036059">
    <property type="entry name" value="TldD/PmbA_sf"/>
</dbReference>
<sequence>MLPIERIEEVSRLLLERAIGRGASMADVIYSDSVTRTLSMRDGQVETSRSSQSGGIGLRVVDSEGRQGVASGNGFDQNSLTQIVDWAMDNCGLSEPDPWVTMAPPTKEEDLDLDLWDPEVPSISGEERLERCSEMHRLASSMDKRVISVRSASWSDGVGLSFYANSLGVASWHRGSIVGAGLSLVAEEDQAMEMGGAGFHRRHLGDMDLSLIAQKAVEDVVGTLNGRPIPSGLYDLYLPPDGASSLLDVLSEMLFASSVQKGRSLFRDRLGDSVGASCLTVVDDGRLIRGMGSSCLDGEGVPCSRKVLIDQGRLKGFLHCLSSAKKEGVEPTGNGFRGISSNPEVDVTNLFIEKGENHPEYMISWIDRGLWVSEFQGLHTVNSVTGEFSLGAKGRLIENGAVKGPVSGVTVAGNLLDLIGNISYVGNDLTFFGDIGSPSLVIRDVALAGA</sequence>
<reference evidence="6" key="1">
    <citation type="submission" date="2017-04" db="EMBL/GenBank/DDBJ databases">
        <authorList>
            <person name="Varghese N."/>
            <person name="Submissions S."/>
        </authorList>
    </citation>
    <scope>NUCLEOTIDE SEQUENCE [LARGE SCALE GENOMIC DNA]</scope>
    <source>
        <strain evidence="6">USBA 82</strain>
    </source>
</reference>
<evidence type="ECO:0000259" key="2">
    <source>
        <dbReference type="Pfam" id="PF01523"/>
    </source>
</evidence>
<organism evidence="5 6">
    <name type="scientific">Dethiosulfovibrio salsuginis</name>
    <dbReference type="NCBI Taxonomy" id="561720"/>
    <lineage>
        <taxon>Bacteria</taxon>
        <taxon>Thermotogati</taxon>
        <taxon>Synergistota</taxon>
        <taxon>Synergistia</taxon>
        <taxon>Synergistales</taxon>
        <taxon>Dethiosulfovibrionaceae</taxon>
        <taxon>Dethiosulfovibrio</taxon>
    </lineage>
</organism>
<evidence type="ECO:0000259" key="3">
    <source>
        <dbReference type="Pfam" id="PF19289"/>
    </source>
</evidence>
<evidence type="ECO:0000256" key="1">
    <source>
        <dbReference type="ARBA" id="ARBA00005836"/>
    </source>
</evidence>
<dbReference type="InterPro" id="IPR002510">
    <property type="entry name" value="Metalloprtase-TldD/E_N"/>
</dbReference>
<protein>
    <submittedName>
        <fullName evidence="5">PmbA protein</fullName>
    </submittedName>
</protein>
<dbReference type="Gene3D" id="3.30.2290.10">
    <property type="entry name" value="PmbA/TldD superfamily"/>
    <property type="match status" value="1"/>
</dbReference>
<comment type="similarity">
    <text evidence="1">Belongs to the peptidase U62 family.</text>
</comment>
<dbReference type="Pfam" id="PF01523">
    <property type="entry name" value="PmbA_TldD_1st"/>
    <property type="match status" value="1"/>
</dbReference>
<dbReference type="OrthoDB" id="9803213at2"/>
<dbReference type="RefSeq" id="WP_085545624.1">
    <property type="nucleotide sequence ID" value="NZ_FXBB01000049.1"/>
</dbReference>
<dbReference type="Proteomes" id="UP000193355">
    <property type="component" value="Unassembled WGS sequence"/>
</dbReference>
<dbReference type="GO" id="GO:0008237">
    <property type="term" value="F:metallopeptidase activity"/>
    <property type="evidence" value="ECO:0007669"/>
    <property type="project" value="InterPro"/>
</dbReference>
<dbReference type="InterPro" id="IPR047657">
    <property type="entry name" value="PmbA"/>
</dbReference>
<dbReference type="GO" id="GO:0005829">
    <property type="term" value="C:cytosol"/>
    <property type="evidence" value="ECO:0007669"/>
    <property type="project" value="TreeGrafter"/>
</dbReference>
<dbReference type="InterPro" id="IPR045569">
    <property type="entry name" value="Metalloprtase-TldD/E_C"/>
</dbReference>
<feature type="domain" description="Metalloprotease TldD/E central" evidence="4">
    <location>
        <begin position="120"/>
        <end position="221"/>
    </location>
</feature>
<dbReference type="PANTHER" id="PTHR43421:SF1">
    <property type="entry name" value="METALLOPROTEASE PMBA"/>
    <property type="match status" value="1"/>
</dbReference>
<feature type="domain" description="Metalloprotease TldD/E N-terminal" evidence="2">
    <location>
        <begin position="26"/>
        <end position="90"/>
    </location>
</feature>
<keyword evidence="6" id="KW-1185">Reference proteome</keyword>
<dbReference type="SUPFAM" id="SSF111283">
    <property type="entry name" value="Putative modulator of DNA gyrase, PmbA/TldD"/>
    <property type="match status" value="1"/>
</dbReference>
<dbReference type="InterPro" id="IPR035068">
    <property type="entry name" value="TldD/PmbA_N"/>
</dbReference>
<name>A0A1X7L7E6_9BACT</name>
<gene>
    <name evidence="5" type="ORF">SAMN06275492_1497</name>
</gene>
<dbReference type="AlphaFoldDB" id="A0A1X7L7E6"/>
<dbReference type="InterPro" id="IPR045570">
    <property type="entry name" value="Metalloprtase-TldD/E_cen_dom"/>
</dbReference>
<dbReference type="GO" id="GO:0006508">
    <property type="term" value="P:proteolysis"/>
    <property type="evidence" value="ECO:0007669"/>
    <property type="project" value="InterPro"/>
</dbReference>
<accession>A0A1X7L7E6</accession>
<evidence type="ECO:0000313" key="6">
    <source>
        <dbReference type="Proteomes" id="UP000193355"/>
    </source>
</evidence>
<dbReference type="EMBL" id="FXBB01000049">
    <property type="protein sequence ID" value="SMG49384.1"/>
    <property type="molecule type" value="Genomic_DNA"/>
</dbReference>
<dbReference type="STRING" id="561720.SAMN06275492_1497"/>
<dbReference type="Pfam" id="PF19289">
    <property type="entry name" value="PmbA_TldD_3rd"/>
    <property type="match status" value="1"/>
</dbReference>
<evidence type="ECO:0000313" key="5">
    <source>
        <dbReference type="EMBL" id="SMG49384.1"/>
    </source>
</evidence>
<evidence type="ECO:0000259" key="4">
    <source>
        <dbReference type="Pfam" id="PF19290"/>
    </source>
</evidence>
<dbReference type="Pfam" id="PF19290">
    <property type="entry name" value="PmbA_TldD_2nd"/>
    <property type="match status" value="1"/>
</dbReference>